<comment type="caution">
    <text evidence="1">The sequence shown here is derived from an EMBL/GenBank/DDBJ whole genome shotgun (WGS) entry which is preliminary data.</text>
</comment>
<dbReference type="AlphaFoldDB" id="A0A1R2CD67"/>
<keyword evidence="2" id="KW-1185">Reference proteome</keyword>
<dbReference type="EMBL" id="MPUH01000191">
    <property type="protein sequence ID" value="OMJ86925.1"/>
    <property type="molecule type" value="Genomic_DNA"/>
</dbReference>
<reference evidence="1 2" key="1">
    <citation type="submission" date="2016-11" db="EMBL/GenBank/DDBJ databases">
        <title>The macronuclear genome of Stentor coeruleus: a giant cell with tiny introns.</title>
        <authorList>
            <person name="Slabodnick M."/>
            <person name="Ruby J.G."/>
            <person name="Reiff S.B."/>
            <person name="Swart E.C."/>
            <person name="Gosai S."/>
            <person name="Prabakaran S."/>
            <person name="Witkowska E."/>
            <person name="Larue G.E."/>
            <person name="Fisher S."/>
            <person name="Freeman R.M."/>
            <person name="Gunawardena J."/>
            <person name="Chu W."/>
            <person name="Stover N.A."/>
            <person name="Gregory B.D."/>
            <person name="Nowacki M."/>
            <person name="Derisi J."/>
            <person name="Roy S.W."/>
            <person name="Marshall W.F."/>
            <person name="Sood P."/>
        </authorList>
    </citation>
    <scope>NUCLEOTIDE SEQUENCE [LARGE SCALE GENOMIC DNA]</scope>
    <source>
        <strain evidence="1">WM001</strain>
    </source>
</reference>
<evidence type="ECO:0000313" key="2">
    <source>
        <dbReference type="Proteomes" id="UP000187209"/>
    </source>
</evidence>
<gene>
    <name evidence="1" type="ORF">SteCoe_11480</name>
</gene>
<name>A0A1R2CD67_9CILI</name>
<protein>
    <submittedName>
        <fullName evidence="1">Uncharacterized protein</fullName>
    </submittedName>
</protein>
<accession>A0A1R2CD67</accession>
<sequence length="131" mass="15336">MRRKKKFGVYSNKSIRKGKNWVICKICKSICKVKYDKAIVDPKSIAKNHSIGSKRRKLHQFGTGSLLPGRRFLVCHAKYYRGYSPPLDTPRFHKGKVEAYNEIRSQIKENDLEYELERSISKIDKGAFNKW</sequence>
<dbReference type="Proteomes" id="UP000187209">
    <property type="component" value="Unassembled WGS sequence"/>
</dbReference>
<organism evidence="1 2">
    <name type="scientific">Stentor coeruleus</name>
    <dbReference type="NCBI Taxonomy" id="5963"/>
    <lineage>
        <taxon>Eukaryota</taxon>
        <taxon>Sar</taxon>
        <taxon>Alveolata</taxon>
        <taxon>Ciliophora</taxon>
        <taxon>Postciliodesmatophora</taxon>
        <taxon>Heterotrichea</taxon>
        <taxon>Heterotrichida</taxon>
        <taxon>Stentoridae</taxon>
        <taxon>Stentor</taxon>
    </lineage>
</organism>
<evidence type="ECO:0000313" key="1">
    <source>
        <dbReference type="EMBL" id="OMJ86925.1"/>
    </source>
</evidence>
<proteinExistence type="predicted"/>